<dbReference type="Proteomes" id="UP000596742">
    <property type="component" value="Unassembled WGS sequence"/>
</dbReference>
<dbReference type="GO" id="GO:0006289">
    <property type="term" value="P:nucleotide-excision repair"/>
    <property type="evidence" value="ECO:0007669"/>
    <property type="project" value="InterPro"/>
</dbReference>
<name>A0A8B6C3R5_MYTGA</name>
<dbReference type="Gene3D" id="2.30.29.30">
    <property type="entry name" value="Pleckstrin-homology domain (PH domain)/Phosphotyrosine-binding domain (PTB)"/>
    <property type="match status" value="1"/>
</dbReference>
<dbReference type="FunFam" id="2.30.29.30:FF:000479">
    <property type="entry name" value="General transcription factor IIH subunit"/>
    <property type="match status" value="1"/>
</dbReference>
<dbReference type="InterPro" id="IPR027079">
    <property type="entry name" value="Tfb1/GTF2H1"/>
</dbReference>
<feature type="domain" description="TFIIH p62 subunit N-terminal" evidence="1">
    <location>
        <begin position="19"/>
        <end position="100"/>
    </location>
</feature>
<dbReference type="CDD" id="cd13229">
    <property type="entry name" value="PH_TFIIH"/>
    <property type="match status" value="1"/>
</dbReference>
<evidence type="ECO:0000259" key="1">
    <source>
        <dbReference type="Pfam" id="PF08567"/>
    </source>
</evidence>
<keyword evidence="3" id="KW-1185">Reference proteome</keyword>
<dbReference type="SUPFAM" id="SSF50729">
    <property type="entry name" value="PH domain-like"/>
    <property type="match status" value="1"/>
</dbReference>
<dbReference type="PANTHER" id="PTHR12856">
    <property type="entry name" value="TRANSCRIPTION INITIATION FACTOR IIH-RELATED"/>
    <property type="match status" value="1"/>
</dbReference>
<dbReference type="OrthoDB" id="360521at2759"/>
<organism evidence="2 3">
    <name type="scientific">Mytilus galloprovincialis</name>
    <name type="common">Mediterranean mussel</name>
    <dbReference type="NCBI Taxonomy" id="29158"/>
    <lineage>
        <taxon>Eukaryota</taxon>
        <taxon>Metazoa</taxon>
        <taxon>Spiralia</taxon>
        <taxon>Lophotrochozoa</taxon>
        <taxon>Mollusca</taxon>
        <taxon>Bivalvia</taxon>
        <taxon>Autobranchia</taxon>
        <taxon>Pteriomorphia</taxon>
        <taxon>Mytilida</taxon>
        <taxon>Mytiloidea</taxon>
        <taxon>Mytilidae</taxon>
        <taxon>Mytilinae</taxon>
        <taxon>Mytilus</taxon>
    </lineage>
</organism>
<proteinExistence type="predicted"/>
<gene>
    <name evidence="2" type="ORF">MGAL_10B066526</name>
</gene>
<comment type="caution">
    <text evidence="2">The sequence shown here is derived from an EMBL/GenBank/DDBJ whole genome shotgun (WGS) entry which is preliminary data.</text>
</comment>
<dbReference type="InterPro" id="IPR013876">
    <property type="entry name" value="TFIIH_BTF_p62_N"/>
</dbReference>
<sequence length="125" mass="14545">MSGRSSEEVLLIVNHVKNKKTEGNLYMMGERVGWMQGSKSNFTYSYLYSDIKAQKISPDTKEKVQLQLNMHDGSANTFHFNNPKGREAAVKDRDTVKELLLQLLPKFKRKLNSELEEKNRFLFFI</sequence>
<dbReference type="InterPro" id="IPR011993">
    <property type="entry name" value="PH-like_dom_sf"/>
</dbReference>
<accession>A0A8B6C3R5</accession>
<reference evidence="2" key="1">
    <citation type="submission" date="2018-11" db="EMBL/GenBank/DDBJ databases">
        <authorList>
            <person name="Alioto T."/>
            <person name="Alioto T."/>
        </authorList>
    </citation>
    <scope>NUCLEOTIDE SEQUENCE</scope>
</reference>
<evidence type="ECO:0000313" key="3">
    <source>
        <dbReference type="Proteomes" id="UP000596742"/>
    </source>
</evidence>
<dbReference type="Pfam" id="PF08567">
    <property type="entry name" value="PH_TFIIH"/>
    <property type="match status" value="1"/>
</dbReference>
<dbReference type="AlphaFoldDB" id="A0A8B6C3R5"/>
<dbReference type="GO" id="GO:0000439">
    <property type="term" value="C:transcription factor TFIIH core complex"/>
    <property type="evidence" value="ECO:0007669"/>
    <property type="project" value="InterPro"/>
</dbReference>
<dbReference type="EMBL" id="UYJE01001101">
    <property type="protein sequence ID" value="VDH99131.1"/>
    <property type="molecule type" value="Genomic_DNA"/>
</dbReference>
<dbReference type="GO" id="GO:0006351">
    <property type="term" value="P:DNA-templated transcription"/>
    <property type="evidence" value="ECO:0007669"/>
    <property type="project" value="InterPro"/>
</dbReference>
<protein>
    <submittedName>
        <fullName evidence="2">Transcription initiation factor TFIIH subunit 1</fullName>
    </submittedName>
</protein>
<evidence type="ECO:0000313" key="2">
    <source>
        <dbReference type="EMBL" id="VDH99131.1"/>
    </source>
</evidence>